<evidence type="ECO:0000313" key="3">
    <source>
        <dbReference type="EMBL" id="PQJ72112.1"/>
    </source>
</evidence>
<sequence>MSFNQFKQNKVVKVMTNAFVIILIPFLIWMFFIDENSYLVHKKFDNEIESLESTISFYEKKIAEDKATIKKLEDSLQLERFAREKYLMKKENEDIYLIEFDTIKK</sequence>
<dbReference type="AlphaFoldDB" id="A0A2P6CB30"/>
<keyword evidence="4" id="KW-1185">Reference proteome</keyword>
<dbReference type="Proteomes" id="UP000247345">
    <property type="component" value="Unassembled WGS sequence"/>
</dbReference>
<dbReference type="EMBL" id="MSCK01000001">
    <property type="protein sequence ID" value="PQJ72112.1"/>
    <property type="molecule type" value="Genomic_DNA"/>
</dbReference>
<organism evidence="3 4">
    <name type="scientific">Polaribacter butkevichii</name>
    <dbReference type="NCBI Taxonomy" id="218490"/>
    <lineage>
        <taxon>Bacteria</taxon>
        <taxon>Pseudomonadati</taxon>
        <taxon>Bacteroidota</taxon>
        <taxon>Flavobacteriia</taxon>
        <taxon>Flavobacteriales</taxon>
        <taxon>Flavobacteriaceae</taxon>
    </lineage>
</organism>
<dbReference type="InterPro" id="IPR007060">
    <property type="entry name" value="FtsL/DivIC"/>
</dbReference>
<feature type="transmembrane region" description="Helical" evidence="2">
    <location>
        <begin position="12"/>
        <end position="32"/>
    </location>
</feature>
<feature type="coiled-coil region" evidence="1">
    <location>
        <begin position="41"/>
        <end position="75"/>
    </location>
</feature>
<proteinExistence type="predicted"/>
<keyword evidence="1" id="KW-0175">Coiled coil</keyword>
<keyword evidence="2" id="KW-0472">Membrane</keyword>
<keyword evidence="2" id="KW-1133">Transmembrane helix</keyword>
<keyword evidence="2" id="KW-0812">Transmembrane</keyword>
<dbReference type="RefSeq" id="WP_105047767.1">
    <property type="nucleotide sequence ID" value="NZ_CP150661.1"/>
</dbReference>
<gene>
    <name evidence="3" type="ORF">BTO14_02075</name>
</gene>
<reference evidence="3 4" key="1">
    <citation type="submission" date="2016-12" db="EMBL/GenBank/DDBJ databases">
        <title>Trade-off between light-utilization and light-protection in marine flavobacteria.</title>
        <authorList>
            <person name="Kumagai Y."/>
            <person name="Yoshizawa S."/>
            <person name="Kogure K."/>
            <person name="Iwasaki W."/>
        </authorList>
    </citation>
    <scope>NUCLEOTIDE SEQUENCE [LARGE SCALE GENOMIC DNA]</scope>
    <source>
        <strain evidence="3 4">KCTC 12100</strain>
    </source>
</reference>
<dbReference type="Pfam" id="PF04977">
    <property type="entry name" value="DivIC"/>
    <property type="match status" value="1"/>
</dbReference>
<protein>
    <submittedName>
        <fullName evidence="3">Septum formation initiator</fullName>
    </submittedName>
</protein>
<comment type="caution">
    <text evidence="3">The sequence shown here is derived from an EMBL/GenBank/DDBJ whole genome shotgun (WGS) entry which is preliminary data.</text>
</comment>
<name>A0A2P6CB30_9FLAO</name>
<evidence type="ECO:0000313" key="4">
    <source>
        <dbReference type="Proteomes" id="UP000247345"/>
    </source>
</evidence>
<dbReference type="OrthoDB" id="1467719at2"/>
<evidence type="ECO:0000256" key="2">
    <source>
        <dbReference type="SAM" id="Phobius"/>
    </source>
</evidence>
<evidence type="ECO:0000256" key="1">
    <source>
        <dbReference type="SAM" id="Coils"/>
    </source>
</evidence>
<accession>A0A2P6CB30</accession>